<proteinExistence type="predicted"/>
<dbReference type="EMBL" id="HACA01027885">
    <property type="protein sequence ID" value="CDW45246.1"/>
    <property type="molecule type" value="Transcribed_RNA"/>
</dbReference>
<name>A0A0K2V5N2_LEPSM</name>
<reference evidence="1" key="1">
    <citation type="submission" date="2014-05" db="EMBL/GenBank/DDBJ databases">
        <authorList>
            <person name="Chronopoulou M."/>
        </authorList>
    </citation>
    <scope>NUCLEOTIDE SEQUENCE</scope>
    <source>
        <tissue evidence="1">Whole organism</tissue>
    </source>
</reference>
<sequence>MTILYLAPFKRTDKTLQFYVVVFLCDQKCTSNKQYDGRCVIFSTHKSISETKIIT</sequence>
<protein>
    <submittedName>
        <fullName evidence="1">Uncharacterized protein</fullName>
    </submittedName>
</protein>
<accession>A0A0K2V5N2</accession>
<dbReference type="AlphaFoldDB" id="A0A0K2V5N2"/>
<evidence type="ECO:0000313" key="1">
    <source>
        <dbReference type="EMBL" id="CDW45246.1"/>
    </source>
</evidence>
<organism evidence="1">
    <name type="scientific">Lepeophtheirus salmonis</name>
    <name type="common">Salmon louse</name>
    <name type="synonym">Caligus salmonis</name>
    <dbReference type="NCBI Taxonomy" id="72036"/>
    <lineage>
        <taxon>Eukaryota</taxon>
        <taxon>Metazoa</taxon>
        <taxon>Ecdysozoa</taxon>
        <taxon>Arthropoda</taxon>
        <taxon>Crustacea</taxon>
        <taxon>Multicrustacea</taxon>
        <taxon>Hexanauplia</taxon>
        <taxon>Copepoda</taxon>
        <taxon>Siphonostomatoida</taxon>
        <taxon>Caligidae</taxon>
        <taxon>Lepeophtheirus</taxon>
    </lineage>
</organism>